<dbReference type="GO" id="GO:0005930">
    <property type="term" value="C:axoneme"/>
    <property type="evidence" value="ECO:0007669"/>
    <property type="project" value="UniProtKB-SubCell"/>
</dbReference>
<dbReference type="InterPro" id="IPR032675">
    <property type="entry name" value="LRR_dom_sf"/>
</dbReference>
<evidence type="ECO:0000256" key="1">
    <source>
        <dbReference type="ARBA" id="ARBA00004430"/>
    </source>
</evidence>
<dbReference type="STRING" id="3088.A0A383W886"/>
<evidence type="ECO:0000313" key="2">
    <source>
        <dbReference type="EMBL" id="SZX73641.1"/>
    </source>
</evidence>
<dbReference type="PANTHER" id="PTHR38926">
    <property type="entry name" value="F-BOX DOMAIN CONTAINING PROTEIN, EXPRESSED"/>
    <property type="match status" value="1"/>
</dbReference>
<organism evidence="2 3">
    <name type="scientific">Tetradesmus obliquus</name>
    <name type="common">Green alga</name>
    <name type="synonym">Acutodesmus obliquus</name>
    <dbReference type="NCBI Taxonomy" id="3088"/>
    <lineage>
        <taxon>Eukaryota</taxon>
        <taxon>Viridiplantae</taxon>
        <taxon>Chlorophyta</taxon>
        <taxon>core chlorophytes</taxon>
        <taxon>Chlorophyceae</taxon>
        <taxon>CS clade</taxon>
        <taxon>Sphaeropleales</taxon>
        <taxon>Scenedesmaceae</taxon>
        <taxon>Tetradesmus</taxon>
    </lineage>
</organism>
<dbReference type="Proteomes" id="UP000256970">
    <property type="component" value="Unassembled WGS sequence"/>
</dbReference>
<dbReference type="AlphaFoldDB" id="A0A383W886"/>
<sequence length="373" mass="39775">MSAACLASIGQLRQLTSLHLYGTWADVEEPLQQLLLQPLLLRRLQLAVHAVPHCRMPAVDMSAATQLEHFITNQLLPSGVVFPVQLRNLELAACNDSSRLLAAVTPLQQLTSLSFGVRFQECQALLQLGQLPALQELSLWYQGEGPAAPAAAATAAAWPQLPQLRGLRIDFGVPHGRQQLAAILAGVAGATRLENLTLIELAVCDDDDAAAVAAADDDGVEVDIDRLPAAVCGSLAGLKCLQSLHLQFCMLPLEDALALTALTNLTELHLDHAGAAVTDVVATALACSLRQLRSLSLTGCELGDMVCLAAVGQLRQLTSLQLLGSFEFSERGLRLLTGLSRLQQLGVDSDADITAEAWASFWAAVKQQPQPQQ</sequence>
<dbReference type="Gene3D" id="3.80.10.10">
    <property type="entry name" value="Ribonuclease Inhibitor"/>
    <property type="match status" value="1"/>
</dbReference>
<proteinExistence type="predicted"/>
<name>A0A383W886_TETOB</name>
<dbReference type="SUPFAM" id="SSF52047">
    <property type="entry name" value="RNI-like"/>
    <property type="match status" value="1"/>
</dbReference>
<reference evidence="2 3" key="1">
    <citation type="submission" date="2016-10" db="EMBL/GenBank/DDBJ databases">
        <authorList>
            <person name="Cai Z."/>
        </authorList>
    </citation>
    <scope>NUCLEOTIDE SEQUENCE [LARGE SCALE GENOMIC DNA]</scope>
</reference>
<accession>A0A383W886</accession>
<gene>
    <name evidence="2" type="ORF">BQ4739_LOCUS13897</name>
</gene>
<comment type="subcellular location">
    <subcellularLocation>
        <location evidence="1">Cytoplasm</location>
        <location evidence="1">Cytoskeleton</location>
        <location evidence="1">Cilium axoneme</location>
    </subcellularLocation>
</comment>
<keyword evidence="3" id="KW-1185">Reference proteome</keyword>
<dbReference type="PANTHER" id="PTHR38926:SF72">
    <property type="entry name" value="IM:7136021-RELATED"/>
    <property type="match status" value="1"/>
</dbReference>
<dbReference type="EMBL" id="FNXT01001194">
    <property type="protein sequence ID" value="SZX73641.1"/>
    <property type="molecule type" value="Genomic_DNA"/>
</dbReference>
<protein>
    <submittedName>
        <fullName evidence="2">Uncharacterized protein</fullName>
    </submittedName>
</protein>
<evidence type="ECO:0000313" key="3">
    <source>
        <dbReference type="Proteomes" id="UP000256970"/>
    </source>
</evidence>